<name>A0ACA9Q6P8_9GLOM</name>
<comment type="caution">
    <text evidence="1">The sequence shown here is derived from an EMBL/GenBank/DDBJ whole genome shotgun (WGS) entry which is preliminary data.</text>
</comment>
<feature type="non-terminal residue" evidence="1">
    <location>
        <position position="1"/>
    </location>
</feature>
<evidence type="ECO:0000313" key="1">
    <source>
        <dbReference type="EMBL" id="CAG8738461.1"/>
    </source>
</evidence>
<keyword evidence="2" id="KW-1185">Reference proteome</keyword>
<organism evidence="1 2">
    <name type="scientific">Racocetra persica</name>
    <dbReference type="NCBI Taxonomy" id="160502"/>
    <lineage>
        <taxon>Eukaryota</taxon>
        <taxon>Fungi</taxon>
        <taxon>Fungi incertae sedis</taxon>
        <taxon>Mucoromycota</taxon>
        <taxon>Glomeromycotina</taxon>
        <taxon>Glomeromycetes</taxon>
        <taxon>Diversisporales</taxon>
        <taxon>Gigasporaceae</taxon>
        <taxon>Racocetra</taxon>
    </lineage>
</organism>
<sequence length="40" mass="4263">SNRNLARHFSAASEFTSLLFGVIGVVVSLLVPLELSFLAS</sequence>
<dbReference type="Proteomes" id="UP000789920">
    <property type="component" value="Unassembled WGS sequence"/>
</dbReference>
<accession>A0ACA9Q6P8</accession>
<protein>
    <submittedName>
        <fullName evidence="1">27882_t:CDS:1</fullName>
    </submittedName>
</protein>
<dbReference type="EMBL" id="CAJVQC010028067">
    <property type="protein sequence ID" value="CAG8738461.1"/>
    <property type="molecule type" value="Genomic_DNA"/>
</dbReference>
<proteinExistence type="predicted"/>
<gene>
    <name evidence="1" type="ORF">RPERSI_LOCUS12910</name>
</gene>
<evidence type="ECO:0000313" key="2">
    <source>
        <dbReference type="Proteomes" id="UP000789920"/>
    </source>
</evidence>
<reference evidence="1" key="1">
    <citation type="submission" date="2021-06" db="EMBL/GenBank/DDBJ databases">
        <authorList>
            <person name="Kallberg Y."/>
            <person name="Tangrot J."/>
            <person name="Rosling A."/>
        </authorList>
    </citation>
    <scope>NUCLEOTIDE SEQUENCE</scope>
    <source>
        <strain evidence="1">MA461A</strain>
    </source>
</reference>